<dbReference type="Gene3D" id="3.40.390.10">
    <property type="entry name" value="Collagenase (Catalytic Domain)"/>
    <property type="match status" value="1"/>
</dbReference>
<feature type="region of interest" description="Disordered" evidence="10">
    <location>
        <begin position="1046"/>
        <end position="1068"/>
    </location>
</feature>
<dbReference type="InterPro" id="IPR024077">
    <property type="entry name" value="Neurolysin/TOP_dom2"/>
</dbReference>
<feature type="compositionally biased region" description="Polar residues" evidence="10">
    <location>
        <begin position="436"/>
        <end position="448"/>
    </location>
</feature>
<proteinExistence type="inferred from homology"/>
<dbReference type="SUPFAM" id="SSF55486">
    <property type="entry name" value="Metalloproteases ('zincins'), catalytic domain"/>
    <property type="match status" value="1"/>
</dbReference>
<feature type="region of interest" description="Disordered" evidence="10">
    <location>
        <begin position="430"/>
        <end position="465"/>
    </location>
</feature>
<feature type="compositionally biased region" description="Low complexity" evidence="10">
    <location>
        <begin position="542"/>
        <end position="566"/>
    </location>
</feature>
<keyword evidence="6 9" id="KW-0482">Metalloprotease</keyword>
<comment type="caution">
    <text evidence="13">The sequence shown here is derived from an EMBL/GenBank/DDBJ whole genome shotgun (WGS) entry which is preliminary data.</text>
</comment>
<dbReference type="GO" id="GO:0046872">
    <property type="term" value="F:metal ion binding"/>
    <property type="evidence" value="ECO:0007669"/>
    <property type="project" value="UniProtKB-UniRule"/>
</dbReference>
<comment type="cofactor">
    <cofactor evidence="9">
        <name>Zn(2+)</name>
        <dbReference type="ChEBI" id="CHEBI:29105"/>
    </cofactor>
    <text evidence="9">Binds 1 zinc ion.</text>
</comment>
<evidence type="ECO:0000256" key="9">
    <source>
        <dbReference type="RuleBase" id="RU003435"/>
    </source>
</evidence>
<evidence type="ECO:0000259" key="11">
    <source>
        <dbReference type="Pfam" id="PF01432"/>
    </source>
</evidence>
<gene>
    <name evidence="13" type="ORF">C2E21_0201</name>
</gene>
<accession>A0A2P6U4M5</accession>
<feature type="domain" description="Peptidase M3A/M3B catalytic" evidence="11">
    <location>
        <begin position="1734"/>
        <end position="2191"/>
    </location>
</feature>
<feature type="region of interest" description="Disordered" evidence="10">
    <location>
        <begin position="1"/>
        <end position="46"/>
    </location>
</feature>
<evidence type="ECO:0000256" key="8">
    <source>
        <dbReference type="ARBA" id="ARBA00026100"/>
    </source>
</evidence>
<dbReference type="FunFam" id="3.40.390.10:FF:000009">
    <property type="entry name" value="Oligopeptidase A"/>
    <property type="match status" value="1"/>
</dbReference>
<evidence type="ECO:0000256" key="5">
    <source>
        <dbReference type="ARBA" id="ARBA00022833"/>
    </source>
</evidence>
<feature type="compositionally biased region" description="Low complexity" evidence="10">
    <location>
        <begin position="206"/>
        <end position="217"/>
    </location>
</feature>
<feature type="region of interest" description="Disordered" evidence="10">
    <location>
        <begin position="1089"/>
        <end position="1157"/>
    </location>
</feature>
<dbReference type="Pfam" id="PF19310">
    <property type="entry name" value="TOP_N"/>
    <property type="match status" value="1"/>
</dbReference>
<protein>
    <recommendedName>
        <fullName evidence="8">oligopeptidase A</fullName>
        <ecNumber evidence="8">3.4.24.70</ecNumber>
    </recommendedName>
</protein>
<keyword evidence="14" id="KW-1185">Reference proteome</keyword>
<feature type="compositionally biased region" description="Gly residues" evidence="10">
    <location>
        <begin position="246"/>
        <end position="269"/>
    </location>
</feature>
<feature type="compositionally biased region" description="Gly residues" evidence="10">
    <location>
        <begin position="1200"/>
        <end position="1219"/>
    </location>
</feature>
<feature type="compositionally biased region" description="Polar residues" evidence="10">
    <location>
        <begin position="271"/>
        <end position="291"/>
    </location>
</feature>
<dbReference type="EC" id="3.4.24.70" evidence="8"/>
<feature type="region of interest" description="Disordered" evidence="10">
    <location>
        <begin position="360"/>
        <end position="383"/>
    </location>
</feature>
<evidence type="ECO:0000256" key="7">
    <source>
        <dbReference type="ARBA" id="ARBA00024603"/>
    </source>
</evidence>
<dbReference type="EMBL" id="LHPG02000001">
    <property type="protein sequence ID" value="PRW61262.1"/>
    <property type="molecule type" value="Genomic_DNA"/>
</dbReference>
<dbReference type="InterPro" id="IPR034005">
    <property type="entry name" value="M3A_DCP"/>
</dbReference>
<dbReference type="CDD" id="cd06456">
    <property type="entry name" value="M3A_DCP"/>
    <property type="match status" value="1"/>
</dbReference>
<evidence type="ECO:0000256" key="10">
    <source>
        <dbReference type="SAM" id="MobiDB-lite"/>
    </source>
</evidence>
<dbReference type="GO" id="GO:0006518">
    <property type="term" value="P:peptide metabolic process"/>
    <property type="evidence" value="ECO:0007669"/>
    <property type="project" value="TreeGrafter"/>
</dbReference>
<evidence type="ECO:0000259" key="12">
    <source>
        <dbReference type="Pfam" id="PF19310"/>
    </source>
</evidence>
<keyword evidence="2 9" id="KW-0645">Protease</keyword>
<name>A0A2P6U4M5_CHLSO</name>
<evidence type="ECO:0000256" key="3">
    <source>
        <dbReference type="ARBA" id="ARBA00022723"/>
    </source>
</evidence>
<feature type="region of interest" description="Disordered" evidence="10">
    <location>
        <begin position="679"/>
        <end position="742"/>
    </location>
</feature>
<feature type="compositionally biased region" description="Low complexity" evidence="10">
    <location>
        <begin position="1092"/>
        <end position="1153"/>
    </location>
</feature>
<sequence length="2203" mass="225969">MEEGYGKARRGRRQRAGPYSRPSKPPAPAPEEEEARELAQLAPGEPERQGLLASLLQRGASLFTKVPVLGSYFAAPASSAEPPADDGEQLDEGIDQDEDQLADDVGGEDGSVAPNGAAQPQRLQPLAAPAAAAHQRQPAAGGKAAKLAGRRVAFQSPVGDEGEGAATPPPQRGAPGAAEDGGSEAGGTPYDNVLALLRQGPLAANSPRSFPRPRSSSLLTAGAGRTPGPGLAFGASPVPAPPSGGSDLGGGAGRRGGYVGSRLGPGAGASGTPSTGIRTGLTARSGSRFSQTPVHMQPLAAGVPGGSGGAAGAGGTSRFGLAAAAAAAAGEACGSGGTGTGLLSPAPLAWTPMRSNLGAGAQALSGGKRKAESASPDAANGGNISLLDAQRRIRHKAEPVAGIGGEGAAVPGSADRRAWRAGRTPFVKGAGLSRFGAQQQQERSSSPALPTFEAPAAVPAGGSKATTDTARRILATLDALDKVVAASPPGGAAAAVAAALGEPEKPAAASPPPTDSLGFAGLPRGEPAPAAEKRSVKFGGVSFAPSPTPASSPMTQPSAAEAAAPAVEPAPAAAAAPAPASGGWGEAFLSANRAAMAKATEAAKAEAEGGSKQQAAAAPPVFSFGLPAPAAEAPAGDTPKLKQRLLEAETQAPAAAKPAIEAPVVAPPAPLFGFAKPVPAAEEAQQQQQQQQQQGGLFSFGQPKPAAKEATAEPGAPNFSFGGSRSSAADRQVAAAMASASPLAAAGAAPTFEFGARKAASKQEAALTPPPAAKPADPFQANQAAAEAAKSPLPDSDLSDAEEPAAAAAKPAEPEKAAPVSGGWDLDFLKKNQAAAKAATEAAAKEAEGAKPVAPAAGAPKFLFGAPPSSSAAAAPASVVPSFLAAASSAAATSSEPAAPQFSFGAAAASSAAATAPLTFGASASSAPAFSFGAGSSTAAATEAPAAASSAAAAASGSGWGEAFLKANQAAVAKASEAAAKEIEAAAPGGAGGFSFGGSQPASSAAFQFGAASAPAAPAAPAAGGFAFGSGGGGFGAANGGMESDMMDNNGGAPASSASLQFGGPSSTPAFGSGTGGFAFGDAPASQPAFGFGSQPAAPASQPAFAFGGQPAAPAPQQGFAFGGQPSAPASQPAFGFGGQPAAPASQPAFGFGSQPAFGAPQQPAFGALQQPAFGAQQPAFGFGSQQPAAPGGMVPNNPFGGGMGGGGAFSIGSSGGGSQSESGRRKLKVKRPGRKRVLLGRKLVTTCPTAVVYTSGDYLPRLEDEHCPFPACPCDADGQARCESLRDGTLTLPGGNTTLILVVRNPLDVVLSALFYHRLDPAPEPWIDAVSASALGAAWLQEGAPPAPLKALGWEPGSGFAGAAPKQSYGSYLRQLPLEQAVRLEFWRSSRSLHGTARMYTSLPKLYERGTKVLPLRFEALRTSFNATAAAVLAAFAERLPGLDAASQLEHSQRCNPGTWSADQLQANAAEKSDPEPSLAPAVCKRPSSYVRLTCSAAATDGTMVETNPLLTDSPFPAYSEVKAEHVVPGIRALLAELHAEVDKLEASVEPTWEGLVQPLERIVDRLSRAWGTVSHLKAVKDTEELRKAVEEVQPERVKLSLRLSQSKPLYEAFKAIKEGPQWAQLTEAQQRIVDGELRDFVLGGVALEGEAKERFNEIQQELSQLSTKFSNNVLDATKAYKKLLTDKADVEGLPESALALAAQQAAKEGHEGATPESGPWLFTLDFPSYFPVMTHAKNRALREEMYRQSITRASAGDIDNTPIIDKVLALRQEKAELLGFKNFADVSMASKMATLEKAEELLEQLRGASYDAAVRDLQDIKDFAAEQGFTEELQQWDVSYWAERLKEAKYALEEEQLRPYFALPNVLEGLFGLAKRLFDVDIEPADGQVPVWHEDVRFFCVKKAGQAKAYFYLDPYSRPAEKRGGAWMDEVCGQSKLFARDGESVRLPVAHMVCNQTPPVGGKPSLMTFREVETLFHEFGHAAQHMLTEQQEGLVAGIRGVEWDAVELPSQFMENWCYDRKTLYQFAKHHETGEPLPEELYQRLLAARTYRSGSMSLRQVHFASVDLELHARFTPGKGESVFERDQQVARRTTVMPPLPEDRFLCSFSHIFAGGYSAGYYSYKWAEVLSADAFAAFEEAGLDNEEAVATTGRRFRDTVLGLGGGRAPQLVFQDFRGREPTVDALLRHNNLLPSLEVAGAAA</sequence>
<evidence type="ECO:0000313" key="14">
    <source>
        <dbReference type="Proteomes" id="UP000239899"/>
    </source>
</evidence>
<evidence type="ECO:0000256" key="1">
    <source>
        <dbReference type="ARBA" id="ARBA00006040"/>
    </source>
</evidence>
<feature type="region of interest" description="Disordered" evidence="10">
    <location>
        <begin position="757"/>
        <end position="824"/>
    </location>
</feature>
<evidence type="ECO:0000256" key="6">
    <source>
        <dbReference type="ARBA" id="ARBA00023049"/>
    </source>
</evidence>
<feature type="region of interest" description="Disordered" evidence="10">
    <location>
        <begin position="504"/>
        <end position="566"/>
    </location>
</feature>
<reference evidence="13 14" key="1">
    <citation type="journal article" date="2018" name="Plant J.">
        <title>Genome sequences of Chlorella sorokiniana UTEX 1602 and Micractinium conductrix SAG 241.80: implications to maltose excretion by a green alga.</title>
        <authorList>
            <person name="Arriola M.B."/>
            <person name="Velmurugan N."/>
            <person name="Zhang Y."/>
            <person name="Plunkett M.H."/>
            <person name="Hondzo H."/>
            <person name="Barney B.M."/>
        </authorList>
    </citation>
    <scope>NUCLEOTIDE SEQUENCE [LARGE SCALE GENOMIC DNA]</scope>
    <source>
        <strain evidence="14">UTEX 1602</strain>
    </source>
</reference>
<keyword evidence="3 9" id="KW-0479">Metal-binding</keyword>
<dbReference type="GO" id="GO:0004222">
    <property type="term" value="F:metalloendopeptidase activity"/>
    <property type="evidence" value="ECO:0007669"/>
    <property type="project" value="UniProtKB-EC"/>
</dbReference>
<organism evidence="13 14">
    <name type="scientific">Chlorella sorokiniana</name>
    <name type="common">Freshwater green alga</name>
    <dbReference type="NCBI Taxonomy" id="3076"/>
    <lineage>
        <taxon>Eukaryota</taxon>
        <taxon>Viridiplantae</taxon>
        <taxon>Chlorophyta</taxon>
        <taxon>core chlorophytes</taxon>
        <taxon>Trebouxiophyceae</taxon>
        <taxon>Chlorellales</taxon>
        <taxon>Chlorellaceae</taxon>
        <taxon>Chlorella clade</taxon>
        <taxon>Chlorella</taxon>
    </lineage>
</organism>
<feature type="compositionally biased region" description="Acidic residues" evidence="10">
    <location>
        <begin position="83"/>
        <end position="107"/>
    </location>
</feature>
<comment type="similarity">
    <text evidence="1 9">Belongs to the peptidase M3 family.</text>
</comment>
<feature type="compositionally biased region" description="Low complexity" evidence="10">
    <location>
        <begin position="117"/>
        <end position="147"/>
    </location>
</feature>
<dbReference type="PANTHER" id="PTHR11804:SF83">
    <property type="entry name" value="LD37516P"/>
    <property type="match status" value="1"/>
</dbReference>
<dbReference type="GO" id="GO:0006508">
    <property type="term" value="P:proteolysis"/>
    <property type="evidence" value="ECO:0007669"/>
    <property type="project" value="UniProtKB-KW"/>
</dbReference>
<dbReference type="Pfam" id="PF01432">
    <property type="entry name" value="Peptidase_M3"/>
    <property type="match status" value="1"/>
</dbReference>
<comment type="catalytic activity">
    <reaction evidence="7">
        <text>Hydrolysis of oligopeptides, with broad specificity. Gly or Ala commonly occur as P1 or P1' residues, but more distant residues are also important, as is shown by the fact that Z-Gly-Pro-Gly-|-Gly-Pro-Ala is cleaved, but not Z-(Gly)(5).</text>
        <dbReference type="EC" id="3.4.24.70"/>
    </reaction>
</comment>
<dbReference type="InterPro" id="IPR045090">
    <property type="entry name" value="Pept_M3A_M3B"/>
</dbReference>
<evidence type="ECO:0000313" key="13">
    <source>
        <dbReference type="EMBL" id="PRW61262.1"/>
    </source>
</evidence>
<dbReference type="InterPro" id="IPR045666">
    <property type="entry name" value="OpdA_N"/>
</dbReference>
<feature type="domain" description="Oligopeptidase A N-terminal" evidence="12">
    <location>
        <begin position="1532"/>
        <end position="1654"/>
    </location>
</feature>
<feature type="compositionally biased region" description="Low complexity" evidence="10">
    <location>
        <begin position="774"/>
        <end position="789"/>
    </location>
</feature>
<dbReference type="Gene3D" id="1.10.1370.10">
    <property type="entry name" value="Neurolysin, domain 3"/>
    <property type="match status" value="1"/>
</dbReference>
<evidence type="ECO:0000256" key="2">
    <source>
        <dbReference type="ARBA" id="ARBA00022670"/>
    </source>
</evidence>
<dbReference type="InterPro" id="IPR001567">
    <property type="entry name" value="Pept_M3A_M3B_dom"/>
</dbReference>
<dbReference type="OrthoDB" id="534666at2759"/>
<dbReference type="Proteomes" id="UP000239899">
    <property type="component" value="Unassembled WGS sequence"/>
</dbReference>
<feature type="compositionally biased region" description="Low complexity" evidence="10">
    <location>
        <begin position="726"/>
        <end position="742"/>
    </location>
</feature>
<dbReference type="InterPro" id="IPR024079">
    <property type="entry name" value="MetalloPept_cat_dom_sf"/>
</dbReference>
<feature type="region of interest" description="Disordered" evidence="10">
    <location>
        <begin position="1198"/>
        <end position="1232"/>
    </location>
</feature>
<keyword evidence="4 9" id="KW-0378">Hydrolase</keyword>
<feature type="compositionally biased region" description="Low complexity" evidence="10">
    <location>
        <begin position="685"/>
        <end position="694"/>
    </location>
</feature>
<feature type="region of interest" description="Disordered" evidence="10">
    <location>
        <begin position="76"/>
        <end position="291"/>
    </location>
</feature>
<keyword evidence="5 9" id="KW-0862">Zinc</keyword>
<dbReference type="PANTHER" id="PTHR11804">
    <property type="entry name" value="PROTEASE M3 THIMET OLIGOPEPTIDASE-RELATED"/>
    <property type="match status" value="1"/>
</dbReference>
<evidence type="ECO:0000256" key="4">
    <source>
        <dbReference type="ARBA" id="ARBA00022801"/>
    </source>
</evidence>
<dbReference type="GO" id="GO:0005829">
    <property type="term" value="C:cytosol"/>
    <property type="evidence" value="ECO:0007669"/>
    <property type="project" value="UniProtKB-ARBA"/>
</dbReference>